<feature type="transmembrane region" description="Helical" evidence="1">
    <location>
        <begin position="95"/>
        <end position="117"/>
    </location>
</feature>
<evidence type="ECO:0000313" key="5">
    <source>
        <dbReference type="Proteomes" id="UP000180166"/>
    </source>
</evidence>
<evidence type="ECO:0000256" key="1">
    <source>
        <dbReference type="SAM" id="Phobius"/>
    </source>
</evidence>
<keyword evidence="1" id="KW-0472">Membrane</keyword>
<dbReference type="AlphaFoldDB" id="A0ABC9YSM0"/>
<proteinExistence type="predicted"/>
<dbReference type="EMBL" id="CP017839">
    <property type="protein sequence ID" value="APA96416.1"/>
    <property type="molecule type" value="Genomic_DNA"/>
</dbReference>
<accession>A0ABC9YSM0</accession>
<dbReference type="EMBL" id="BBYQ01000036">
    <property type="protein sequence ID" value="GAP28427.1"/>
    <property type="molecule type" value="Genomic_DNA"/>
</dbReference>
<dbReference type="Proteomes" id="UP000180166">
    <property type="component" value="Chromosome"/>
</dbReference>
<evidence type="ECO:0000313" key="3">
    <source>
        <dbReference type="EMBL" id="GAP28427.1"/>
    </source>
</evidence>
<dbReference type="Proteomes" id="UP000037179">
    <property type="component" value="Unassembled WGS sequence"/>
</dbReference>
<gene>
    <name evidence="2" type="ORF">NS506_02350</name>
    <name evidence="3" type="ORF">NSK11_contig00036-0016</name>
</gene>
<protein>
    <submittedName>
        <fullName evidence="3">Uncharacterized protein</fullName>
    </submittedName>
</protein>
<keyword evidence="1" id="KW-1133">Transmembrane helix</keyword>
<dbReference type="RefSeq" id="WP_033087489.1">
    <property type="nucleotide sequence ID" value="NZ_AP017900.1"/>
</dbReference>
<evidence type="ECO:0000313" key="4">
    <source>
        <dbReference type="Proteomes" id="UP000037179"/>
    </source>
</evidence>
<dbReference type="KEGG" id="nsr:NS506_02350"/>
<keyword evidence="4" id="KW-1185">Reference proteome</keyword>
<evidence type="ECO:0000313" key="2">
    <source>
        <dbReference type="EMBL" id="APA96416.1"/>
    </source>
</evidence>
<sequence>MTTNFGRTAHTNLTIHNSDLGQCSADGIGLIACTPDGQTPSTAELRFDITDTTVNGVAANAVDISPRRSPVLDCNHRPILSSLQGVFMRSLVRSVLVALAAATALVAAGAGIATAALSSGYHDFTCHPSAAHPEPLVLLHGLGGMTGLIIGCLAGGIGAGLDRRERAVVLPPFS</sequence>
<reference evidence="2 5" key="3">
    <citation type="submission" date="2016-10" db="EMBL/GenBank/DDBJ databases">
        <title>Genome sequence of Nocardia seriolae strain EM150506, isolated from Anguila japonica.</title>
        <authorList>
            <person name="Han H.-J."/>
        </authorList>
    </citation>
    <scope>NUCLEOTIDE SEQUENCE [LARGE SCALE GENOMIC DNA]</scope>
    <source>
        <strain evidence="2 5">EM150506</strain>
    </source>
</reference>
<keyword evidence="1" id="KW-0812">Transmembrane</keyword>
<feature type="transmembrane region" description="Helical" evidence="1">
    <location>
        <begin position="137"/>
        <end position="161"/>
    </location>
</feature>
<organism evidence="3 4">
    <name type="scientific">Nocardia seriolae</name>
    <dbReference type="NCBI Taxonomy" id="37332"/>
    <lineage>
        <taxon>Bacteria</taxon>
        <taxon>Bacillati</taxon>
        <taxon>Actinomycetota</taxon>
        <taxon>Actinomycetes</taxon>
        <taxon>Mycobacteriales</taxon>
        <taxon>Nocardiaceae</taxon>
        <taxon>Nocardia</taxon>
    </lineage>
</organism>
<reference evidence="3 4" key="2">
    <citation type="journal article" date="2016" name="Genome Announc.">
        <title>Draft Genome Sequence of Erythromycin- and Oxytetracycline-Sensitive Nocardia seriolae Strain U-1 (NBRC 110359).</title>
        <authorList>
            <person name="Imajoh M."/>
            <person name="Sukeda M."/>
            <person name="Shimizu M."/>
            <person name="Yamane J."/>
            <person name="Ohnishi K."/>
            <person name="Oshima S."/>
        </authorList>
    </citation>
    <scope>NUCLEOTIDE SEQUENCE [LARGE SCALE GENOMIC DNA]</scope>
    <source>
        <strain evidence="3 4">U-1</strain>
    </source>
</reference>
<reference evidence="4" key="1">
    <citation type="submission" date="2015-07" db="EMBL/GenBank/DDBJ databases">
        <title>Nocardia seriolae U-1 whole genome shotgun sequence.</title>
        <authorList>
            <person name="Imajoh M."/>
            <person name="Fukumoto Y."/>
            <person name="Sukeda M."/>
            <person name="Yamane J."/>
            <person name="Yamasaki K."/>
            <person name="Shimizu M."/>
            <person name="Ohnishi K."/>
            <person name="Oshima S."/>
        </authorList>
    </citation>
    <scope>NUCLEOTIDE SEQUENCE [LARGE SCALE GENOMIC DNA]</scope>
    <source>
        <strain evidence="4">U-1</strain>
    </source>
</reference>
<dbReference type="GeneID" id="93373084"/>
<name>A0ABC9YSM0_9NOCA</name>